<dbReference type="InterPro" id="IPR036388">
    <property type="entry name" value="WH-like_DNA-bd_sf"/>
</dbReference>
<keyword evidence="1" id="KW-0862">Zinc</keyword>
<proteinExistence type="predicted"/>
<dbReference type="InterPro" id="IPR036390">
    <property type="entry name" value="WH_DNA-bd_sf"/>
</dbReference>
<comment type="cofactor">
    <cofactor evidence="1">
        <name>Zn(2+)</name>
        <dbReference type="ChEBI" id="CHEBI:29105"/>
    </cofactor>
    <text evidence="1">Binds 1 zinc ion per subunit.</text>
</comment>
<evidence type="ECO:0000256" key="1">
    <source>
        <dbReference type="PIRSR" id="PIRSR602481-1"/>
    </source>
</evidence>
<dbReference type="Gene3D" id="1.10.10.10">
    <property type="entry name" value="Winged helix-like DNA-binding domain superfamily/Winged helix DNA-binding domain"/>
    <property type="match status" value="1"/>
</dbReference>
<dbReference type="Proteomes" id="UP000606720">
    <property type="component" value="Unassembled WGS sequence"/>
</dbReference>
<feature type="binding site" evidence="1">
    <location>
        <position position="78"/>
    </location>
    <ligand>
        <name>Zn(2+)</name>
        <dbReference type="ChEBI" id="CHEBI:29105"/>
    </ligand>
</feature>
<keyword evidence="3" id="KW-1185">Reference proteome</keyword>
<reference evidence="2" key="1">
    <citation type="submission" date="2020-08" db="EMBL/GenBank/DDBJ databases">
        <title>Genome public.</title>
        <authorList>
            <person name="Liu C."/>
            <person name="Sun Q."/>
        </authorList>
    </citation>
    <scope>NUCLEOTIDE SEQUENCE</scope>
    <source>
        <strain evidence="2">BX1005</strain>
    </source>
</reference>
<organism evidence="2 3">
    <name type="scientific">Roseburia zhanii</name>
    <dbReference type="NCBI Taxonomy" id="2763064"/>
    <lineage>
        <taxon>Bacteria</taxon>
        <taxon>Bacillati</taxon>
        <taxon>Bacillota</taxon>
        <taxon>Clostridia</taxon>
        <taxon>Lachnospirales</taxon>
        <taxon>Lachnospiraceae</taxon>
        <taxon>Roseburia</taxon>
    </lineage>
</organism>
<dbReference type="GO" id="GO:0003700">
    <property type="term" value="F:DNA-binding transcription factor activity"/>
    <property type="evidence" value="ECO:0007669"/>
    <property type="project" value="InterPro"/>
</dbReference>
<comment type="caution">
    <text evidence="2">The sequence shown here is derived from an EMBL/GenBank/DDBJ whole genome shotgun (WGS) entry which is preliminary data.</text>
</comment>
<protein>
    <submittedName>
        <fullName evidence="2">Transcriptional repressor</fullName>
    </submittedName>
</protein>
<name>A0A923LM10_9FIRM</name>
<dbReference type="EMBL" id="JACOPH010000001">
    <property type="protein sequence ID" value="MBC5713148.1"/>
    <property type="molecule type" value="Genomic_DNA"/>
</dbReference>
<sequence length="136" mass="15286">MQKELVIQKLREQGCRITKQRQILLNVILQEECTSCKEIYYKAASIDPGIGAATVYRMVNVLEEIGAISRKNLYHVSCDMDCGEDGVCMIELDDNTVCQLSSKNWYKVISAGLRAYGYAQKQTVKKVMAIPTDANN</sequence>
<evidence type="ECO:0000313" key="3">
    <source>
        <dbReference type="Proteomes" id="UP000606720"/>
    </source>
</evidence>
<gene>
    <name evidence="2" type="ORF">H8S17_02785</name>
</gene>
<dbReference type="GO" id="GO:0046872">
    <property type="term" value="F:metal ion binding"/>
    <property type="evidence" value="ECO:0007669"/>
    <property type="project" value="UniProtKB-KW"/>
</dbReference>
<dbReference type="Pfam" id="PF01475">
    <property type="entry name" value="FUR"/>
    <property type="match status" value="1"/>
</dbReference>
<accession>A0A923LM10</accession>
<dbReference type="AlphaFoldDB" id="A0A923LM10"/>
<keyword evidence="1" id="KW-0479">Metal-binding</keyword>
<evidence type="ECO:0000313" key="2">
    <source>
        <dbReference type="EMBL" id="MBC5713148.1"/>
    </source>
</evidence>
<dbReference type="InterPro" id="IPR002481">
    <property type="entry name" value="FUR"/>
</dbReference>
<dbReference type="SUPFAM" id="SSF46785">
    <property type="entry name" value="Winged helix' DNA-binding domain"/>
    <property type="match status" value="1"/>
</dbReference>